<accession>A0A3A5MEH7</accession>
<organism evidence="1 2">
    <name type="scientific">Arthrobacter cheniae</name>
    <dbReference type="NCBI Taxonomy" id="1258888"/>
    <lineage>
        <taxon>Bacteria</taxon>
        <taxon>Bacillati</taxon>
        <taxon>Actinomycetota</taxon>
        <taxon>Actinomycetes</taxon>
        <taxon>Micrococcales</taxon>
        <taxon>Micrococcaceae</taxon>
        <taxon>Arthrobacter</taxon>
    </lineage>
</organism>
<name>A0A3A5MEH7_9MICC</name>
<dbReference type="RefSeq" id="WP_120148025.1">
    <property type="nucleotide sequence ID" value="NZ_QZVT01000002.1"/>
</dbReference>
<proteinExistence type="predicted"/>
<dbReference type="AlphaFoldDB" id="A0A3A5MEH7"/>
<evidence type="ECO:0000313" key="1">
    <source>
        <dbReference type="EMBL" id="RJT82210.1"/>
    </source>
</evidence>
<dbReference type="Proteomes" id="UP000272560">
    <property type="component" value="Unassembled WGS sequence"/>
</dbReference>
<evidence type="ECO:0000313" key="2">
    <source>
        <dbReference type="Proteomes" id="UP000272560"/>
    </source>
</evidence>
<protein>
    <submittedName>
        <fullName evidence="1">Uncharacterized protein</fullName>
    </submittedName>
</protein>
<keyword evidence="2" id="KW-1185">Reference proteome</keyword>
<gene>
    <name evidence="1" type="ORF">D6T63_05675</name>
</gene>
<comment type="caution">
    <text evidence="1">The sequence shown here is derived from an EMBL/GenBank/DDBJ whole genome shotgun (WGS) entry which is preliminary data.</text>
</comment>
<dbReference type="EMBL" id="QZVT01000002">
    <property type="protein sequence ID" value="RJT82210.1"/>
    <property type="molecule type" value="Genomic_DNA"/>
</dbReference>
<reference evidence="1 2" key="1">
    <citation type="submission" date="2018-09" db="EMBL/GenBank/DDBJ databases">
        <title>Novel species of Arthrobacter.</title>
        <authorList>
            <person name="Liu Q."/>
            <person name="Xin Y.-H."/>
        </authorList>
    </citation>
    <scope>NUCLEOTIDE SEQUENCE [LARGE SCALE GENOMIC DNA]</scope>
    <source>
        <strain evidence="1 2">Hz2</strain>
    </source>
</reference>
<sequence>MSWLEVDERFNDYAEVLQPRNVAEYLATQDWACLADKPFGQLWALPDQPTGQVSSIMLPKDPAAVDYYRRINESLTLLTRILDLSASELAEAVSTVHADLFFVRVDQSMKDGTIPLKQATQLLENIDQMIKSAALATYNPLHSGLGKIPNTVKDFLDEDIRMGHTKRGSFIITVAARHDQLSGSSANSAPTAPDGVDEVPPVALTYTRRVMTTLSTALDATRRHVARGNDFMALDEAVHAGVRLPLIEALSDMGSTKGLRALDMTFNWSQSQPKPELDVPSEVIFNVDSLGSLDDVSARLRREVVPKDETLVGPVTELRRPERHDPNNDSGEIIVRADVEGRLRKVRVELAGEDYDWAIVAHRERLPFTVSGTLGKKSNSWTLTGNVVADTSFLKHRLSETKPPLG</sequence>
<dbReference type="OrthoDB" id="4124583at2"/>